<accession>A0A9D1FVU4</accession>
<dbReference type="GO" id="GO:0043139">
    <property type="term" value="F:5'-3' DNA helicase activity"/>
    <property type="evidence" value="ECO:0007669"/>
    <property type="project" value="TreeGrafter"/>
</dbReference>
<dbReference type="CDD" id="cd18808">
    <property type="entry name" value="SF1_C_Upf1"/>
    <property type="match status" value="1"/>
</dbReference>
<dbReference type="InterPro" id="IPR041679">
    <property type="entry name" value="DNA2/NAM7-like_C"/>
</dbReference>
<comment type="caution">
    <text evidence="8">The sequence shown here is derived from an EMBL/GenBank/DDBJ whole genome shotgun (WGS) entry which is preliminary data.</text>
</comment>
<protein>
    <submittedName>
        <fullName evidence="8">AAA family ATPase</fullName>
    </submittedName>
</protein>
<evidence type="ECO:0000256" key="5">
    <source>
        <dbReference type="ARBA" id="ARBA00022840"/>
    </source>
</evidence>
<proteinExistence type="inferred from homology"/>
<keyword evidence="2" id="KW-0547">Nucleotide-binding</keyword>
<evidence type="ECO:0000256" key="3">
    <source>
        <dbReference type="ARBA" id="ARBA00022801"/>
    </source>
</evidence>
<dbReference type="GO" id="GO:0016787">
    <property type="term" value="F:hydrolase activity"/>
    <property type="evidence" value="ECO:0007669"/>
    <property type="project" value="UniProtKB-KW"/>
</dbReference>
<feature type="domain" description="DNA2/NAM7 helicase helicase" evidence="6">
    <location>
        <begin position="326"/>
        <end position="468"/>
    </location>
</feature>
<evidence type="ECO:0000259" key="6">
    <source>
        <dbReference type="Pfam" id="PF13086"/>
    </source>
</evidence>
<gene>
    <name evidence="8" type="ORF">IAD41_03505</name>
</gene>
<dbReference type="EMBL" id="DVJO01000077">
    <property type="protein sequence ID" value="HIS82654.1"/>
    <property type="molecule type" value="Genomic_DNA"/>
</dbReference>
<dbReference type="Gene3D" id="3.40.960.10">
    <property type="entry name" value="VSR Endonuclease"/>
    <property type="match status" value="1"/>
</dbReference>
<reference evidence="8" key="2">
    <citation type="journal article" date="2021" name="PeerJ">
        <title>Extensive microbial diversity within the chicken gut microbiome revealed by metagenomics and culture.</title>
        <authorList>
            <person name="Gilroy R."/>
            <person name="Ravi A."/>
            <person name="Getino M."/>
            <person name="Pursley I."/>
            <person name="Horton D.L."/>
            <person name="Alikhan N.F."/>
            <person name="Baker D."/>
            <person name="Gharbi K."/>
            <person name="Hall N."/>
            <person name="Watson M."/>
            <person name="Adriaenssens E.M."/>
            <person name="Foster-Nyarko E."/>
            <person name="Jarju S."/>
            <person name="Secka A."/>
            <person name="Antonio M."/>
            <person name="Oren A."/>
            <person name="Chaudhuri R.R."/>
            <person name="La Ragione R."/>
            <person name="Hildebrand F."/>
            <person name="Pallen M.J."/>
        </authorList>
    </citation>
    <scope>NUCLEOTIDE SEQUENCE</scope>
    <source>
        <strain evidence="8">CHK152-2994</strain>
    </source>
</reference>
<dbReference type="GO" id="GO:0005524">
    <property type="term" value="F:ATP binding"/>
    <property type="evidence" value="ECO:0007669"/>
    <property type="project" value="UniProtKB-KW"/>
</dbReference>
<comment type="similarity">
    <text evidence="1">Belongs to the DNA2/NAM7 helicase family.</text>
</comment>
<dbReference type="InterPro" id="IPR050534">
    <property type="entry name" value="Coronavir_polyprotein_1ab"/>
</dbReference>
<dbReference type="PANTHER" id="PTHR43788">
    <property type="entry name" value="DNA2/NAM7 HELICASE FAMILY MEMBER"/>
    <property type="match status" value="1"/>
</dbReference>
<evidence type="ECO:0000256" key="4">
    <source>
        <dbReference type="ARBA" id="ARBA00022806"/>
    </source>
</evidence>
<dbReference type="Gene3D" id="3.40.50.300">
    <property type="entry name" value="P-loop containing nucleotide triphosphate hydrolases"/>
    <property type="match status" value="3"/>
</dbReference>
<dbReference type="InterPro" id="IPR041677">
    <property type="entry name" value="DNA2/NAM7_AAA_11"/>
</dbReference>
<dbReference type="PANTHER" id="PTHR43788:SF8">
    <property type="entry name" value="DNA-BINDING PROTEIN SMUBP-2"/>
    <property type="match status" value="1"/>
</dbReference>
<evidence type="ECO:0000256" key="2">
    <source>
        <dbReference type="ARBA" id="ARBA00022741"/>
    </source>
</evidence>
<dbReference type="InterPro" id="IPR027417">
    <property type="entry name" value="P-loop_NTPase"/>
</dbReference>
<keyword evidence="5" id="KW-0067">ATP-binding</keyword>
<evidence type="ECO:0000313" key="9">
    <source>
        <dbReference type="Proteomes" id="UP000824139"/>
    </source>
</evidence>
<keyword evidence="4" id="KW-0347">Helicase</keyword>
<feature type="non-terminal residue" evidence="8">
    <location>
        <position position="1"/>
    </location>
</feature>
<evidence type="ECO:0000313" key="8">
    <source>
        <dbReference type="EMBL" id="HIS82654.1"/>
    </source>
</evidence>
<sequence length="816" mass="93357">VEDIIEEEENAQKQRVKLEKISVTYQSAIILTKRPSMTAGVLHELTRIAEQPSGIYRETALSIINEEFAQSKEKSVPIKDINSVKEFYPITPLSLSDTQQQVIKNIDNTKFIAVQGPPGTGKSQTIVNLVAHLVANGKTVLVASRMDKAVDVVAERLNELGASHMALRAGRLNYQRSLSSELNALIAEHSGLDEDVEDALFADTDDMKNHLNILWDTENKSEKIIKLEKSWHDKSIEVQEESALHPAPVFIRKNLKKNEVDSIRNILKTLKENNAKSGIFSKFTNFTTLSNLKKILDLKEFNADMQNLAKLAEELQFAAKICDMNTVEEQIQNLGNLHVMSEQIRQMKKKQPRLAVNILKNKRREALKALLRDENKRRRLKVHAKSLVSNRKRQQTNILEEEDFKPLLEAFPCWCVTTYAVSDSLPLKPGMFDVAIIDEASQCDIASCFPILFRAKRAVIVGDDKQLPHLSFLEKAKEQSFLSQYGIPDKYQLIWRFRTNSMFDLADYYSINSVMLDEHFRSLPPIINYSNHEFYNDRIRVMKKDRKDDIVLELEEVKDGKVDSDATRNLPEIEAVVKRVHEIVIEDERKNPENPVSIGIISPFRAQVEQLKVSLSKVLSDHMIKKHQIEIGTAHTFQGDERDIILISWAIANNSFPQSLIFLQKPNLFNVAVTRARYKTINFISKDPTELPEGHFRNYINFIKHYQNTRQAMLSGEIEENIYKNELEREIAAQIRELGHKVVAGTEIAGLSADLLVDDKIIVEVDGVEDKIHSSMPAMKKQAILERCGFKVNRITFREWQYSQKAALDRVLRDLQ</sequence>
<organism evidence="8 9">
    <name type="scientific">Candidatus Scatenecus faecavium</name>
    <dbReference type="NCBI Taxonomy" id="2840915"/>
    <lineage>
        <taxon>Bacteria</taxon>
        <taxon>Candidatus Scatenecus</taxon>
    </lineage>
</organism>
<dbReference type="Pfam" id="PF13086">
    <property type="entry name" value="AAA_11"/>
    <property type="match status" value="2"/>
</dbReference>
<feature type="domain" description="DNA2/NAM7 helicase-like C-terminal" evidence="7">
    <location>
        <begin position="501"/>
        <end position="681"/>
    </location>
</feature>
<dbReference type="Proteomes" id="UP000824139">
    <property type="component" value="Unassembled WGS sequence"/>
</dbReference>
<dbReference type="SUPFAM" id="SSF52540">
    <property type="entry name" value="P-loop containing nucleoside triphosphate hydrolases"/>
    <property type="match status" value="1"/>
</dbReference>
<dbReference type="InterPro" id="IPR047187">
    <property type="entry name" value="SF1_C_Upf1"/>
</dbReference>
<dbReference type="AlphaFoldDB" id="A0A9D1FVU4"/>
<evidence type="ECO:0000259" key="7">
    <source>
        <dbReference type="Pfam" id="PF13087"/>
    </source>
</evidence>
<evidence type="ECO:0000256" key="1">
    <source>
        <dbReference type="ARBA" id="ARBA00007913"/>
    </source>
</evidence>
<dbReference type="Pfam" id="PF13087">
    <property type="entry name" value="AAA_12"/>
    <property type="match status" value="1"/>
</dbReference>
<feature type="domain" description="DNA2/NAM7 helicase helicase" evidence="6">
    <location>
        <begin position="95"/>
        <end position="268"/>
    </location>
</feature>
<reference evidence="8" key="1">
    <citation type="submission" date="2020-10" db="EMBL/GenBank/DDBJ databases">
        <authorList>
            <person name="Gilroy R."/>
        </authorList>
    </citation>
    <scope>NUCLEOTIDE SEQUENCE</scope>
    <source>
        <strain evidence="8">CHK152-2994</strain>
    </source>
</reference>
<keyword evidence="3" id="KW-0378">Hydrolase</keyword>
<name>A0A9D1FVU4_9BACT</name>